<gene>
    <name evidence="1" type="ORF">J07HQW2_00178</name>
</gene>
<reference evidence="1 2" key="1">
    <citation type="journal article" date="2013" name="PLoS ONE">
        <title>Assembly-driven community genomics of a hypersaline microbial ecosystem.</title>
        <authorList>
            <person name="Podell S."/>
            <person name="Ugalde J.A."/>
            <person name="Narasingarao P."/>
            <person name="Banfield J.F."/>
            <person name="Heidelberg K.B."/>
            <person name="Allen E.E."/>
        </authorList>
    </citation>
    <scope>NUCLEOTIDE SEQUENCE [LARGE SCALE GENOMIC DNA]</scope>
    <source>
        <strain evidence="2">J07HQW2</strain>
    </source>
</reference>
<dbReference type="AlphaFoldDB" id="U1MTX1"/>
<dbReference type="Proteomes" id="UP000030710">
    <property type="component" value="Unassembled WGS sequence"/>
</dbReference>
<name>U1MTX1_9EURY</name>
<protein>
    <submittedName>
        <fullName evidence="1">Uncharacterized protein</fullName>
    </submittedName>
</protein>
<evidence type="ECO:0000313" key="1">
    <source>
        <dbReference type="EMBL" id="ERG93744.1"/>
    </source>
</evidence>
<organism evidence="1 2">
    <name type="scientific">Haloquadratum walsbyi J07HQW2</name>
    <dbReference type="NCBI Taxonomy" id="1238425"/>
    <lineage>
        <taxon>Archaea</taxon>
        <taxon>Methanobacteriati</taxon>
        <taxon>Methanobacteriota</taxon>
        <taxon>Stenosarchaea group</taxon>
        <taxon>Halobacteria</taxon>
        <taxon>Halobacteriales</taxon>
        <taxon>Haloferacaceae</taxon>
        <taxon>Haloquadratum</taxon>
    </lineage>
</organism>
<dbReference type="HOGENOM" id="CLU_3387454_0_0_2"/>
<accession>U1MTX1</accession>
<evidence type="ECO:0000313" key="2">
    <source>
        <dbReference type="Proteomes" id="UP000030710"/>
    </source>
</evidence>
<sequence>MFPIDVASVHDGVHTAVTELRRVSCAGAIIIG</sequence>
<proteinExistence type="predicted"/>
<dbReference type="EMBL" id="KE356561">
    <property type="protein sequence ID" value="ERG93744.1"/>
    <property type="molecule type" value="Genomic_DNA"/>
</dbReference>